<keyword evidence="1" id="KW-1133">Transmembrane helix</keyword>
<accession>A0A2W1JFR5</accession>
<comment type="caution">
    <text evidence="2">The sequence shown here is derived from an EMBL/GenBank/DDBJ whole genome shotgun (WGS) entry which is preliminary data.</text>
</comment>
<evidence type="ECO:0000256" key="1">
    <source>
        <dbReference type="SAM" id="Phobius"/>
    </source>
</evidence>
<feature type="transmembrane region" description="Helical" evidence="1">
    <location>
        <begin position="166"/>
        <end position="184"/>
    </location>
</feature>
<dbReference type="AlphaFoldDB" id="A0A2W1JFR5"/>
<evidence type="ECO:0000313" key="3">
    <source>
        <dbReference type="Proteomes" id="UP000248857"/>
    </source>
</evidence>
<keyword evidence="1" id="KW-0472">Membrane</keyword>
<protein>
    <submittedName>
        <fullName evidence="2">Uncharacterized protein</fullName>
    </submittedName>
</protein>
<proteinExistence type="predicted"/>
<reference evidence="2 3" key="1">
    <citation type="journal article" date="2018" name="Sci. Rep.">
        <title>A novel species of the marine cyanobacterium Acaryochloris with a unique pigment content and lifestyle.</title>
        <authorList>
            <person name="Partensky F."/>
            <person name="Six C."/>
            <person name="Ratin M."/>
            <person name="Garczarek L."/>
            <person name="Vaulot D."/>
            <person name="Probert I."/>
            <person name="Calteau A."/>
            <person name="Gourvil P."/>
            <person name="Marie D."/>
            <person name="Grebert T."/>
            <person name="Bouchier C."/>
            <person name="Le Panse S."/>
            <person name="Gachenot M."/>
            <person name="Rodriguez F."/>
            <person name="Garrido J.L."/>
        </authorList>
    </citation>
    <scope>NUCLEOTIDE SEQUENCE [LARGE SCALE GENOMIC DNA]</scope>
    <source>
        <strain evidence="2 3">RCC1774</strain>
    </source>
</reference>
<organism evidence="2 3">
    <name type="scientific">Acaryochloris thomasi RCC1774</name>
    <dbReference type="NCBI Taxonomy" id="1764569"/>
    <lineage>
        <taxon>Bacteria</taxon>
        <taxon>Bacillati</taxon>
        <taxon>Cyanobacteriota</taxon>
        <taxon>Cyanophyceae</taxon>
        <taxon>Acaryochloridales</taxon>
        <taxon>Acaryochloridaceae</taxon>
        <taxon>Acaryochloris</taxon>
        <taxon>Acaryochloris thomasi</taxon>
    </lineage>
</organism>
<sequence>MALVAAVDLGVVFFDYTYISMRDIYLSRFPWIAQQYDPIKAIEPYRDTQQYLNVVETLKQAGPQPSAERNAILADLRDRSLEMIVENPFEAANKSGTLEKIKNRMRDYQPNPEDSSKQAFQEFWSAERLTPQNWASELAFFDKKISPLIASNYYRPIAENNLPVDYFWRIDLIFIGIFGIELLLRTLYLSRRNDMTWRDAILWRWYDLLLLLPFWRLLRVIPVALRLHQARFIDLSRAQILMNRFLAENIAGEVTELAIIQGITVAQTSIEQGAIREWLSVAAAPTVEINDVNEIDELINQVLTLTVRRVLPTIQSDLEILLRHATTEALAGLPFYREVQRLPGVGQLPTEIANQVIHQVTQAAYGGLDQALSDQEGRLLFNNLAEQFTRSLRAELQDRQTLNKLQSLLSDLLEETKLTIIKRLETEDIDRTIVQAQELRQTDSEKKKLPTVEVISPSR</sequence>
<gene>
    <name evidence="2" type="ORF">C1752_11517</name>
</gene>
<name>A0A2W1JFR5_9CYAN</name>
<keyword evidence="1" id="KW-0812">Transmembrane</keyword>
<feature type="transmembrane region" description="Helical" evidence="1">
    <location>
        <begin position="205"/>
        <end position="225"/>
    </location>
</feature>
<evidence type="ECO:0000313" key="2">
    <source>
        <dbReference type="EMBL" id="PZD70515.1"/>
    </source>
</evidence>
<dbReference type="EMBL" id="PQWO01000035">
    <property type="protein sequence ID" value="PZD70515.1"/>
    <property type="molecule type" value="Genomic_DNA"/>
</dbReference>
<keyword evidence="3" id="KW-1185">Reference proteome</keyword>
<dbReference type="Proteomes" id="UP000248857">
    <property type="component" value="Unassembled WGS sequence"/>
</dbReference>